<proteinExistence type="predicted"/>
<dbReference type="EMBL" id="JABFTP020000185">
    <property type="protein sequence ID" value="KAL3287164.1"/>
    <property type="molecule type" value="Genomic_DNA"/>
</dbReference>
<organism evidence="1 2">
    <name type="scientific">Cryptolaemus montrouzieri</name>
    <dbReference type="NCBI Taxonomy" id="559131"/>
    <lineage>
        <taxon>Eukaryota</taxon>
        <taxon>Metazoa</taxon>
        <taxon>Ecdysozoa</taxon>
        <taxon>Arthropoda</taxon>
        <taxon>Hexapoda</taxon>
        <taxon>Insecta</taxon>
        <taxon>Pterygota</taxon>
        <taxon>Neoptera</taxon>
        <taxon>Endopterygota</taxon>
        <taxon>Coleoptera</taxon>
        <taxon>Polyphaga</taxon>
        <taxon>Cucujiformia</taxon>
        <taxon>Coccinelloidea</taxon>
        <taxon>Coccinellidae</taxon>
        <taxon>Scymninae</taxon>
        <taxon>Scymnini</taxon>
        <taxon>Cryptolaemus</taxon>
    </lineage>
</organism>
<keyword evidence="2" id="KW-1185">Reference proteome</keyword>
<dbReference type="AlphaFoldDB" id="A0ABD2P822"/>
<name>A0ABD2P822_9CUCU</name>
<reference evidence="1 2" key="1">
    <citation type="journal article" date="2021" name="BMC Biol.">
        <title>Horizontally acquired antibacterial genes associated with adaptive radiation of ladybird beetles.</title>
        <authorList>
            <person name="Li H.S."/>
            <person name="Tang X.F."/>
            <person name="Huang Y.H."/>
            <person name="Xu Z.Y."/>
            <person name="Chen M.L."/>
            <person name="Du X.Y."/>
            <person name="Qiu B.Y."/>
            <person name="Chen P.T."/>
            <person name="Zhang W."/>
            <person name="Slipinski A."/>
            <person name="Escalona H.E."/>
            <person name="Waterhouse R.M."/>
            <person name="Zwick A."/>
            <person name="Pang H."/>
        </authorList>
    </citation>
    <scope>NUCLEOTIDE SEQUENCE [LARGE SCALE GENOMIC DNA]</scope>
    <source>
        <strain evidence="1">SYSU2018</strain>
    </source>
</reference>
<evidence type="ECO:0000313" key="2">
    <source>
        <dbReference type="Proteomes" id="UP001516400"/>
    </source>
</evidence>
<dbReference type="Proteomes" id="UP001516400">
    <property type="component" value="Unassembled WGS sequence"/>
</dbReference>
<sequence>MASRKGKIYTSMMNGKFSSQPWFVGCDLPRKYITTICRLRSSHCCSPSHLFRIHVKNTDQCECGERGSIPHIFLSCPNNFQNCSLLYSNLETLLKESRLKTPVRDKKVLMSIDSPGGAPRVDQLLSPQAREIYTQRDSPSPPNFSILINGLEALKNQASIDNDASLINAINLLSQSINQQPPVKKPMNFKYKSTDKGPYTVIVESIQKNIGNLNPMNIGKIIYTNNYNNLDIVSINRKGLKE</sequence>
<comment type="caution">
    <text evidence="1">The sequence shown here is derived from an EMBL/GenBank/DDBJ whole genome shotgun (WGS) entry which is preliminary data.</text>
</comment>
<evidence type="ECO:0000313" key="1">
    <source>
        <dbReference type="EMBL" id="KAL3287164.1"/>
    </source>
</evidence>
<gene>
    <name evidence="1" type="ORF">HHI36_001643</name>
</gene>
<accession>A0ABD2P822</accession>
<protein>
    <submittedName>
        <fullName evidence="1">Uncharacterized protein</fullName>
    </submittedName>
</protein>